<dbReference type="PRINTS" id="PR00463">
    <property type="entry name" value="EP450I"/>
</dbReference>
<dbReference type="GO" id="GO:0020037">
    <property type="term" value="F:heme binding"/>
    <property type="evidence" value="ECO:0007669"/>
    <property type="project" value="InterPro"/>
</dbReference>
<organism evidence="8 9">
    <name type="scientific">Lactuca sativa</name>
    <name type="common">Garden lettuce</name>
    <dbReference type="NCBI Taxonomy" id="4236"/>
    <lineage>
        <taxon>Eukaryota</taxon>
        <taxon>Viridiplantae</taxon>
        <taxon>Streptophyta</taxon>
        <taxon>Embryophyta</taxon>
        <taxon>Tracheophyta</taxon>
        <taxon>Spermatophyta</taxon>
        <taxon>Magnoliopsida</taxon>
        <taxon>eudicotyledons</taxon>
        <taxon>Gunneridae</taxon>
        <taxon>Pentapetalae</taxon>
        <taxon>asterids</taxon>
        <taxon>campanulids</taxon>
        <taxon>Asterales</taxon>
        <taxon>Asteraceae</taxon>
        <taxon>Cichorioideae</taxon>
        <taxon>Cichorieae</taxon>
        <taxon>Lactucinae</taxon>
        <taxon>Lactuca</taxon>
    </lineage>
</organism>
<name>A0A9R1V2K9_LACSA</name>
<keyword evidence="9" id="KW-1185">Reference proteome</keyword>
<keyword evidence="4 5" id="KW-0408">Iron</keyword>
<dbReference type="Pfam" id="PF00067">
    <property type="entry name" value="p450"/>
    <property type="match status" value="1"/>
</dbReference>
<evidence type="ECO:0000256" key="3">
    <source>
        <dbReference type="ARBA" id="ARBA00023002"/>
    </source>
</evidence>
<feature type="chain" id="PRO_5040115892" description="Cytochrome P450" evidence="7">
    <location>
        <begin position="26"/>
        <end position="507"/>
    </location>
</feature>
<dbReference type="SUPFAM" id="SSF48264">
    <property type="entry name" value="Cytochrome P450"/>
    <property type="match status" value="1"/>
</dbReference>
<evidence type="ECO:0000256" key="5">
    <source>
        <dbReference type="PIRSR" id="PIRSR602401-1"/>
    </source>
</evidence>
<evidence type="ECO:0000256" key="7">
    <source>
        <dbReference type="SAM" id="SignalP"/>
    </source>
</evidence>
<comment type="cofactor">
    <cofactor evidence="5">
        <name>heme</name>
        <dbReference type="ChEBI" id="CHEBI:30413"/>
    </cofactor>
</comment>
<gene>
    <name evidence="8" type="ORF">LSAT_V11C700345570</name>
</gene>
<accession>A0A9R1V2K9</accession>
<feature type="binding site" description="axial binding residue" evidence="5">
    <location>
        <position position="452"/>
    </location>
    <ligand>
        <name>heme</name>
        <dbReference type="ChEBI" id="CHEBI:30413"/>
    </ligand>
    <ligandPart>
        <name>Fe</name>
        <dbReference type="ChEBI" id="CHEBI:18248"/>
    </ligandPart>
</feature>
<evidence type="ECO:0000313" key="8">
    <source>
        <dbReference type="EMBL" id="KAJ0198133.1"/>
    </source>
</evidence>
<evidence type="ECO:0008006" key="10">
    <source>
        <dbReference type="Google" id="ProtNLM"/>
    </source>
</evidence>
<dbReference type="GO" id="GO:0016705">
    <property type="term" value="F:oxidoreductase activity, acting on paired donors, with incorporation or reduction of molecular oxygen"/>
    <property type="evidence" value="ECO:0007669"/>
    <property type="project" value="InterPro"/>
</dbReference>
<evidence type="ECO:0000256" key="1">
    <source>
        <dbReference type="ARBA" id="ARBA00010617"/>
    </source>
</evidence>
<protein>
    <recommendedName>
        <fullName evidence="10">Cytochrome P450</fullName>
    </recommendedName>
</protein>
<proteinExistence type="inferred from homology"/>
<dbReference type="AlphaFoldDB" id="A0A9R1V2K9"/>
<keyword evidence="5 6" id="KW-0349">Heme</keyword>
<dbReference type="FunFam" id="1.10.630.10:FF:000007">
    <property type="entry name" value="Cytochrome P450 76C4"/>
    <property type="match status" value="1"/>
</dbReference>
<evidence type="ECO:0000313" key="9">
    <source>
        <dbReference type="Proteomes" id="UP000235145"/>
    </source>
</evidence>
<comment type="caution">
    <text evidence="8">The sequence shown here is derived from an EMBL/GenBank/DDBJ whole genome shotgun (WGS) entry which is preliminary data.</text>
</comment>
<evidence type="ECO:0000256" key="2">
    <source>
        <dbReference type="ARBA" id="ARBA00022723"/>
    </source>
</evidence>
<dbReference type="PROSITE" id="PS00086">
    <property type="entry name" value="CYTOCHROME_P450"/>
    <property type="match status" value="1"/>
</dbReference>
<dbReference type="Gene3D" id="1.10.630.10">
    <property type="entry name" value="Cytochrome P450"/>
    <property type="match status" value="1"/>
</dbReference>
<keyword evidence="3 6" id="KW-0560">Oxidoreductase</keyword>
<dbReference type="PANTHER" id="PTHR47950">
    <property type="entry name" value="CYTOCHROME P450, FAMILY 76, SUBFAMILY C, POLYPEPTIDE 5-RELATED"/>
    <property type="match status" value="1"/>
</dbReference>
<keyword evidence="7" id="KW-0732">Signal</keyword>
<dbReference type="InterPro" id="IPR001128">
    <property type="entry name" value="Cyt_P450"/>
</dbReference>
<keyword evidence="6" id="KW-0503">Monooxygenase</keyword>
<dbReference type="InterPro" id="IPR017972">
    <property type="entry name" value="Cyt_P450_CS"/>
</dbReference>
<dbReference type="InterPro" id="IPR036396">
    <property type="entry name" value="Cyt_P450_sf"/>
</dbReference>
<dbReference type="PANTHER" id="PTHR47950:SF48">
    <property type="entry name" value="CYTOCHROME P450 FAMILY PROTEIN, EXPRESSED"/>
    <property type="match status" value="1"/>
</dbReference>
<keyword evidence="2 5" id="KW-0479">Metal-binding</keyword>
<dbReference type="EMBL" id="NBSK02000007">
    <property type="protein sequence ID" value="KAJ0198133.1"/>
    <property type="molecule type" value="Genomic_DNA"/>
</dbReference>
<dbReference type="InterPro" id="IPR002401">
    <property type="entry name" value="Cyt_P450_E_grp-I"/>
</dbReference>
<dbReference type="Proteomes" id="UP000235145">
    <property type="component" value="Unassembled WGS sequence"/>
</dbReference>
<feature type="signal peptide" evidence="7">
    <location>
        <begin position="1"/>
        <end position="25"/>
    </location>
</feature>
<evidence type="ECO:0000256" key="4">
    <source>
        <dbReference type="ARBA" id="ARBA00023004"/>
    </source>
</evidence>
<sequence length="507" mass="57628">MNTHKRMEYHTFFLLLCCLFPFIYAFTICNSSRRNSRLPPGPKGFPIIGNLLELGANPHHSLAILSKCYGPIMSLKLGSRTTIVISSPAITKEFFHTHDTSFLNRSVPIALRAGDFDKYSMMWMPAGDQWRKMRRITKEYLFSVLQLDAREFLQWKKVQELLNHVDECCKDEKALSIGGAVFTTALNILSNFMFSIDLAPYGLESVQEFKDAVCALLEAGGKPSLPDLFPILNSFNLLGFLQKENVNATKLLGIFDKIINERLQTRSTLYSYDGVSTKNSDVLDLLLNLNLKDESIFTQNDMRILFLTLFIAGNDTTSSTVEWAMSELILNPQTMKTARSEIIKLMQNKNESIQEYDISQLPYLQAVIKETLRLHPPAPFLIPREAIHDVDVHGFMVPKNAQILCNVWAMGRDPNVWLDPDMFIPERFLDTKIDYRGQDFELIPFGAGRRICPGLNLANRTLPIILGSLIHKFDWKVVGQPKDIDMEETFAITLQKAVPLMAIPIKI</sequence>
<dbReference type="CDD" id="cd11073">
    <property type="entry name" value="CYP76-like"/>
    <property type="match status" value="1"/>
</dbReference>
<dbReference type="PRINTS" id="PR00385">
    <property type="entry name" value="P450"/>
</dbReference>
<evidence type="ECO:0000256" key="6">
    <source>
        <dbReference type="RuleBase" id="RU000461"/>
    </source>
</evidence>
<dbReference type="GO" id="GO:0005506">
    <property type="term" value="F:iron ion binding"/>
    <property type="evidence" value="ECO:0007669"/>
    <property type="project" value="InterPro"/>
</dbReference>
<comment type="similarity">
    <text evidence="1 6">Belongs to the cytochrome P450 family.</text>
</comment>
<reference evidence="8 9" key="1">
    <citation type="journal article" date="2017" name="Nat. Commun.">
        <title>Genome assembly with in vitro proximity ligation data and whole-genome triplication in lettuce.</title>
        <authorList>
            <person name="Reyes-Chin-Wo S."/>
            <person name="Wang Z."/>
            <person name="Yang X."/>
            <person name="Kozik A."/>
            <person name="Arikit S."/>
            <person name="Song C."/>
            <person name="Xia L."/>
            <person name="Froenicke L."/>
            <person name="Lavelle D.O."/>
            <person name="Truco M.J."/>
            <person name="Xia R."/>
            <person name="Zhu S."/>
            <person name="Xu C."/>
            <person name="Xu H."/>
            <person name="Xu X."/>
            <person name="Cox K."/>
            <person name="Korf I."/>
            <person name="Meyers B.C."/>
            <person name="Michelmore R.W."/>
        </authorList>
    </citation>
    <scope>NUCLEOTIDE SEQUENCE [LARGE SCALE GENOMIC DNA]</scope>
    <source>
        <strain evidence="9">cv. Salinas</strain>
        <tissue evidence="8">Seedlings</tissue>
    </source>
</reference>
<dbReference type="GO" id="GO:0004497">
    <property type="term" value="F:monooxygenase activity"/>
    <property type="evidence" value="ECO:0007669"/>
    <property type="project" value="UniProtKB-KW"/>
</dbReference>